<keyword evidence="7" id="KW-0819">tRNA processing</keyword>
<evidence type="ECO:0000259" key="11">
    <source>
        <dbReference type="Pfam" id="PF08704"/>
    </source>
</evidence>
<dbReference type="GO" id="GO:0030488">
    <property type="term" value="P:tRNA methylation"/>
    <property type="evidence" value="ECO:0007669"/>
    <property type="project" value="InterPro"/>
</dbReference>
<feature type="region of interest" description="Disordered" evidence="10">
    <location>
        <begin position="565"/>
        <end position="592"/>
    </location>
</feature>
<dbReference type="SUPFAM" id="SSF53335">
    <property type="entry name" value="S-adenosyl-L-methionine-dependent methyltransferases"/>
    <property type="match status" value="1"/>
</dbReference>
<evidence type="ECO:0000256" key="3">
    <source>
        <dbReference type="ARBA" id="ARBA00015963"/>
    </source>
</evidence>
<evidence type="ECO:0000256" key="2">
    <source>
        <dbReference type="ARBA" id="ARBA00012796"/>
    </source>
</evidence>
<organism evidence="12 13">
    <name type="scientific">Salinomyces thailandicus</name>
    <dbReference type="NCBI Taxonomy" id="706561"/>
    <lineage>
        <taxon>Eukaryota</taxon>
        <taxon>Fungi</taxon>
        <taxon>Dikarya</taxon>
        <taxon>Ascomycota</taxon>
        <taxon>Pezizomycotina</taxon>
        <taxon>Dothideomycetes</taxon>
        <taxon>Dothideomycetidae</taxon>
        <taxon>Mycosphaerellales</taxon>
        <taxon>Teratosphaeriaceae</taxon>
        <taxon>Salinomyces</taxon>
    </lineage>
</organism>
<dbReference type="AlphaFoldDB" id="A0A4U0TVI2"/>
<comment type="caution">
    <text evidence="12">The sequence shown here is derived from an EMBL/GenBank/DDBJ whole genome shotgun (WGS) entry which is preliminary data.</text>
</comment>
<feature type="compositionally biased region" description="Basic and acidic residues" evidence="10">
    <location>
        <begin position="496"/>
        <end position="507"/>
    </location>
</feature>
<dbReference type="GO" id="GO:0031515">
    <property type="term" value="C:tRNA (m1A) methyltransferase complex"/>
    <property type="evidence" value="ECO:0007669"/>
    <property type="project" value="InterPro"/>
</dbReference>
<feature type="region of interest" description="Disordered" evidence="10">
    <location>
        <begin position="257"/>
        <end position="277"/>
    </location>
</feature>
<dbReference type="GO" id="GO:0160107">
    <property type="term" value="F:tRNA (adenine(58)-N1)-methyltransferase activity"/>
    <property type="evidence" value="ECO:0007669"/>
    <property type="project" value="UniProtKB-EC"/>
</dbReference>
<dbReference type="InterPro" id="IPR029063">
    <property type="entry name" value="SAM-dependent_MTases_sf"/>
</dbReference>
<evidence type="ECO:0000256" key="1">
    <source>
        <dbReference type="ARBA" id="ARBA00004123"/>
    </source>
</evidence>
<keyword evidence="4" id="KW-0489">Methyltransferase</keyword>
<evidence type="ECO:0000313" key="13">
    <source>
        <dbReference type="Proteomes" id="UP000308549"/>
    </source>
</evidence>
<evidence type="ECO:0000256" key="9">
    <source>
        <dbReference type="ARBA" id="ARBA00033309"/>
    </source>
</evidence>
<evidence type="ECO:0000256" key="6">
    <source>
        <dbReference type="ARBA" id="ARBA00022691"/>
    </source>
</evidence>
<dbReference type="PANTHER" id="PTHR12133">
    <property type="entry name" value="TRNA (ADENINE(58)-N(1))-METHYLTRANSFERASE"/>
    <property type="match status" value="1"/>
</dbReference>
<dbReference type="InterPro" id="IPR049470">
    <property type="entry name" value="TRM61_C"/>
</dbReference>
<evidence type="ECO:0000256" key="10">
    <source>
        <dbReference type="SAM" id="MobiDB-lite"/>
    </source>
</evidence>
<evidence type="ECO:0000256" key="5">
    <source>
        <dbReference type="ARBA" id="ARBA00022679"/>
    </source>
</evidence>
<dbReference type="OrthoDB" id="1925287at2759"/>
<dbReference type="InterPro" id="IPR014816">
    <property type="entry name" value="tRNA_MeTrfase_Gcd14"/>
</dbReference>
<dbReference type="GO" id="GO:0005634">
    <property type="term" value="C:nucleus"/>
    <property type="evidence" value="ECO:0007669"/>
    <property type="project" value="UniProtKB-SubCell"/>
</dbReference>
<dbReference type="PROSITE" id="PS51620">
    <property type="entry name" value="SAM_TRM61"/>
    <property type="match status" value="1"/>
</dbReference>
<feature type="region of interest" description="Disordered" evidence="10">
    <location>
        <begin position="1"/>
        <end position="29"/>
    </location>
</feature>
<feature type="region of interest" description="Disordered" evidence="10">
    <location>
        <begin position="446"/>
        <end position="507"/>
    </location>
</feature>
<keyword evidence="13" id="KW-1185">Reference proteome</keyword>
<dbReference type="EC" id="2.1.1.220" evidence="2"/>
<keyword evidence="5" id="KW-0808">Transferase</keyword>
<reference evidence="12 13" key="1">
    <citation type="submission" date="2017-03" db="EMBL/GenBank/DDBJ databases">
        <title>Genomes of endolithic fungi from Antarctica.</title>
        <authorList>
            <person name="Coleine C."/>
            <person name="Masonjones S."/>
            <person name="Stajich J.E."/>
        </authorList>
    </citation>
    <scope>NUCLEOTIDE SEQUENCE [LARGE SCALE GENOMIC DNA]</scope>
    <source>
        <strain evidence="12 13">CCFEE 6315</strain>
    </source>
</reference>
<keyword evidence="8" id="KW-0539">Nucleus</keyword>
<evidence type="ECO:0000256" key="8">
    <source>
        <dbReference type="ARBA" id="ARBA00023242"/>
    </source>
</evidence>
<feature type="domain" description="tRNA (adenine(58)-N(1))-methyltransferase catalytic subunit TRM61 C-terminal" evidence="11">
    <location>
        <begin position="194"/>
        <end position="255"/>
    </location>
</feature>
<feature type="compositionally biased region" description="Pro residues" evidence="10">
    <location>
        <begin position="13"/>
        <end position="22"/>
    </location>
</feature>
<accession>A0A4U0TVI2</accession>
<dbReference type="Gene3D" id="3.10.330.20">
    <property type="match status" value="1"/>
</dbReference>
<feature type="region of interest" description="Disordered" evidence="10">
    <location>
        <begin position="146"/>
        <end position="186"/>
    </location>
</feature>
<sequence>MATDPMDISATPKGPPTKPNPSPFFSAPPTAEADNLAIFHLKRDALLPVKLLATADEGYAEGAVTNTRFGSFPHSTLIGVKWGSQVRASKVDTGTRGRKGKKGSGVEGVGVGVVAGAATVDEGKSKVIDEIDGISVVAAVDAAGDEAAGGKNGSKKRTSDAADLDDVATNPKRAKQEPLTSSPVPRPAIEAGSGFIHLLPPTPESWTSSLDHRTQVVYTPDYSYILSRLRCRPGSTIIEAGAGSGSFTHAAARAIFSGYPSPQPDNKAPTTPSEPSTGKVFSYEFHAPRVETLQAELSDHGLDGVVHLTHRDVCTSGFLLPPSQTTSAQTTTTTTPVSPQAQAIFLDLPAPWLALRHLTRHPSSSTSPLAPNSPVNLCTFSPCIEQVIATVSALRRSGWTEIEMLEVANRRLDVRREQIGLKNEGLRGVNSAAKDPDEAVRRLREVEGKMPYSHQAAAAAADAKTEAETAGDGQQSTTSRPTNGAGRRAKPPSKHQRLERIKQEATTRKVYKEGRLVHRTESEVKTHTSYLVFAVLPREWSEADEAAAARSWEVGEPMRTGVGFEREVRKKWGGRGEGKGGEGNGGEGKEEL</sequence>
<gene>
    <name evidence="12" type="ORF">B0A50_05150</name>
</gene>
<name>A0A4U0TVI2_9PEZI</name>
<proteinExistence type="predicted"/>
<dbReference type="Proteomes" id="UP000308549">
    <property type="component" value="Unassembled WGS sequence"/>
</dbReference>
<dbReference type="Pfam" id="PF08704">
    <property type="entry name" value="GCD14"/>
    <property type="match status" value="2"/>
</dbReference>
<comment type="subcellular location">
    <subcellularLocation>
        <location evidence="1">Nucleus</location>
    </subcellularLocation>
</comment>
<dbReference type="PANTHER" id="PTHR12133:SF2">
    <property type="entry name" value="TRNA (ADENINE(58)-N(1))-METHYLTRANSFERASE CATALYTIC SUBUNIT TRMT61A"/>
    <property type="match status" value="1"/>
</dbReference>
<dbReference type="Gene3D" id="3.40.50.150">
    <property type="entry name" value="Vaccinia Virus protein VP39"/>
    <property type="match status" value="1"/>
</dbReference>
<feature type="domain" description="tRNA (adenine(58)-N(1))-methyltransferase catalytic subunit TRM61 C-terminal" evidence="11">
    <location>
        <begin position="277"/>
        <end position="535"/>
    </location>
</feature>
<evidence type="ECO:0000313" key="12">
    <source>
        <dbReference type="EMBL" id="TKA26371.1"/>
    </source>
</evidence>
<keyword evidence="6" id="KW-0949">S-adenosyl-L-methionine</keyword>
<feature type="compositionally biased region" description="Basic and acidic residues" evidence="10">
    <location>
        <begin position="565"/>
        <end position="580"/>
    </location>
</feature>
<protein>
    <recommendedName>
        <fullName evidence="3">tRNA (adenine(58)-N(1))-methyltransferase catalytic subunit TRM61</fullName>
        <ecNumber evidence="2">2.1.1.220</ecNumber>
    </recommendedName>
    <alternativeName>
        <fullName evidence="9">tRNA(m1A58)-methyltransferase subunit TRM61</fullName>
    </alternativeName>
</protein>
<feature type="compositionally biased region" description="Polar residues" evidence="10">
    <location>
        <begin position="472"/>
        <end position="482"/>
    </location>
</feature>
<evidence type="ECO:0000256" key="7">
    <source>
        <dbReference type="ARBA" id="ARBA00022694"/>
    </source>
</evidence>
<dbReference type="EMBL" id="NAJL01000029">
    <property type="protein sequence ID" value="TKA26371.1"/>
    <property type="molecule type" value="Genomic_DNA"/>
</dbReference>
<evidence type="ECO:0000256" key="4">
    <source>
        <dbReference type="ARBA" id="ARBA00022603"/>
    </source>
</evidence>